<gene>
    <name evidence="2" type="ORF">H4F99_05730</name>
</gene>
<keyword evidence="3" id="KW-1185">Reference proteome</keyword>
<comment type="caution">
    <text evidence="2">The sequence shown here is derived from an EMBL/GenBank/DDBJ whole genome shotgun (WGS) entry which is preliminary data.</text>
</comment>
<evidence type="ECO:0008006" key="4">
    <source>
        <dbReference type="Google" id="ProtNLM"/>
    </source>
</evidence>
<evidence type="ECO:0000256" key="1">
    <source>
        <dbReference type="SAM" id="MobiDB-lite"/>
    </source>
</evidence>
<evidence type="ECO:0000313" key="3">
    <source>
        <dbReference type="Proteomes" id="UP000552587"/>
    </source>
</evidence>
<sequence length="149" mass="16275">MAEPVWTAEQCRWLRALDLEPWVVAGHGLEEEEALPMPRAEPAPPADVPANARPSVPVAPQRGTDPGRARHSPSLPGGETPGEAAAMPTRLDMSDPLFRALLRATRCRTPREGQAMLARVEVAPEAMRADPAAKRVAWQRLRRLRRAGA</sequence>
<dbReference type="RefSeq" id="WP_182668762.1">
    <property type="nucleotide sequence ID" value="NZ_JACHTE010000003.1"/>
</dbReference>
<proteinExistence type="predicted"/>
<name>A0A7W3YDP7_9GAMM</name>
<dbReference type="AlphaFoldDB" id="A0A7W3YDP7"/>
<organism evidence="2 3">
    <name type="scientific">Marilutibacter penaei</name>
    <dbReference type="NCBI Taxonomy" id="2759900"/>
    <lineage>
        <taxon>Bacteria</taxon>
        <taxon>Pseudomonadati</taxon>
        <taxon>Pseudomonadota</taxon>
        <taxon>Gammaproteobacteria</taxon>
        <taxon>Lysobacterales</taxon>
        <taxon>Lysobacteraceae</taxon>
        <taxon>Marilutibacter</taxon>
    </lineage>
</organism>
<evidence type="ECO:0000313" key="2">
    <source>
        <dbReference type="EMBL" id="MBB1087989.1"/>
    </source>
</evidence>
<dbReference type="EMBL" id="JACHTE010000003">
    <property type="protein sequence ID" value="MBB1087989.1"/>
    <property type="molecule type" value="Genomic_DNA"/>
</dbReference>
<accession>A0A7W3YDP7</accession>
<dbReference type="Proteomes" id="UP000552587">
    <property type="component" value="Unassembled WGS sequence"/>
</dbReference>
<feature type="region of interest" description="Disordered" evidence="1">
    <location>
        <begin position="34"/>
        <end position="89"/>
    </location>
</feature>
<protein>
    <recommendedName>
        <fullName evidence="4">Alanine acetyltransferase</fullName>
    </recommendedName>
</protein>
<reference evidence="2 3" key="1">
    <citation type="submission" date="2020-07" db="EMBL/GenBank/DDBJ databases">
        <authorList>
            <person name="Xu S."/>
            <person name="Li A."/>
        </authorList>
    </citation>
    <scope>NUCLEOTIDE SEQUENCE [LARGE SCALE GENOMIC DNA]</scope>
    <source>
        <strain evidence="2 3">SG-8</strain>
    </source>
</reference>